<evidence type="ECO:0000313" key="2">
    <source>
        <dbReference type="Proteomes" id="UP000199337"/>
    </source>
</evidence>
<organism evidence="1 2">
    <name type="scientific">Desulfotruncus arcticus DSM 17038</name>
    <dbReference type="NCBI Taxonomy" id="1121424"/>
    <lineage>
        <taxon>Bacteria</taxon>
        <taxon>Bacillati</taxon>
        <taxon>Bacillota</taxon>
        <taxon>Clostridia</taxon>
        <taxon>Eubacteriales</taxon>
        <taxon>Desulfallaceae</taxon>
        <taxon>Desulfotruncus</taxon>
    </lineage>
</organism>
<dbReference type="AlphaFoldDB" id="A0A1I2QJW0"/>
<dbReference type="RefSeq" id="WP_092469721.1">
    <property type="nucleotide sequence ID" value="NZ_FOOX01000003.1"/>
</dbReference>
<dbReference type="InterPro" id="IPR038071">
    <property type="entry name" value="UROD/MetE-like_sf"/>
</dbReference>
<evidence type="ECO:0000313" key="1">
    <source>
        <dbReference type="EMBL" id="SFG27619.1"/>
    </source>
</evidence>
<dbReference type="Proteomes" id="UP000199337">
    <property type="component" value="Unassembled WGS sequence"/>
</dbReference>
<keyword evidence="2" id="KW-1185">Reference proteome</keyword>
<reference evidence="2" key="1">
    <citation type="submission" date="2016-10" db="EMBL/GenBank/DDBJ databases">
        <authorList>
            <person name="Varghese N."/>
            <person name="Submissions S."/>
        </authorList>
    </citation>
    <scope>NUCLEOTIDE SEQUENCE [LARGE SCALE GENOMIC DNA]</scope>
    <source>
        <strain evidence="2">DSM 17038</strain>
    </source>
</reference>
<proteinExistence type="predicted"/>
<dbReference type="SUPFAM" id="SSF51726">
    <property type="entry name" value="UROD/MetE-like"/>
    <property type="match status" value="1"/>
</dbReference>
<dbReference type="STRING" id="341036.SAMN05660649_01234"/>
<sequence>MKFLPRGMATGIGSMPFTQPDPALVLIGQNLPEIPHWPQLPRRGADEGFVRQFLDPLVRLGLLEKRDDKVIFPVDNPEWPQRLTDFYSTYLSAETGDTEALRQFAFPRESAAGFYAFMEQINKNGIGGAKYLKGHLAGPLTIGFQLKDERGRLAYYEEQLRDLLVKTLAMHARWQAVELAGAGLPVIIFVDEPGIRVYGSSSYITVTREMVTGDLNAIFSAIHAAGGLTGVHSCDAIDWSVLFESDLDIVNLDTYQFGDSLIPYAREMKIYLERGGIMAWGIVPTLELAFKESAESLLVRLEKLWAELTSRGMDRQMILRQSIITPACGTGLLESELAEKIYRLTKEVAEKVKVLAQ</sequence>
<gene>
    <name evidence="1" type="ORF">SAMN05660649_01234</name>
</gene>
<protein>
    <recommendedName>
        <fullName evidence="3">Methionine synthase II (Cobalamin-independent)</fullName>
    </recommendedName>
</protein>
<dbReference type="Gene3D" id="3.20.20.210">
    <property type="match status" value="1"/>
</dbReference>
<name>A0A1I2QJW0_9FIRM</name>
<dbReference type="EMBL" id="FOOX01000003">
    <property type="protein sequence ID" value="SFG27619.1"/>
    <property type="molecule type" value="Genomic_DNA"/>
</dbReference>
<evidence type="ECO:0008006" key="3">
    <source>
        <dbReference type="Google" id="ProtNLM"/>
    </source>
</evidence>
<dbReference type="OrthoDB" id="144815at2"/>
<accession>A0A1I2QJW0</accession>